<dbReference type="InterPro" id="IPR010672">
    <property type="entry name" value="IMP_biosynth_PurP_N"/>
</dbReference>
<comment type="cofactor">
    <cofactor evidence="1">
        <name>Mn(2+)</name>
        <dbReference type="ChEBI" id="CHEBI:29035"/>
    </cofactor>
</comment>
<dbReference type="PANTHER" id="PTHR38147:SF1">
    <property type="entry name" value="5-FORMAMINOIMIDAZOLE-4-CARBOXAMIDE-1-(BETA)-D-RIBOFURANOSYL 5'-MONOPHOSPHATE SYNTHETASE"/>
    <property type="match status" value="1"/>
</dbReference>
<sequence>MIDRKEIIEIIEDYDTDKLKIGAVASHSALDIFDGAVEEDFRTLAVCQEGREKTYTDYFKSQRDASGQITRGIVDESVCLKKFNEVIRPENQQRLVDDNVLFIPNRSFTSYCGIDDVENKFKVPLVGSRNMLRSEERGLEKDYYWLLEKAGLPFPERIEDPQDIDELVMVKLPHAVKKLERGFFTAGTYEEYQEKSQSLLKQGVITEEALKEARIERYIIGPVFNLDMFYSPIESEMNKLELLGVDWRFETSLDGHVRLPAPQQMNLAEHQLTPEYTVCGHNSATLRESLLEEAFRLCEKYVEAAKKYYDPGIIGPFCLQTCVDKDLNYYIYDVAPRVGGGTNVHMSVGHPYGNTLWRKPMSTGRRLAYEVRRAIETDQLDRIIT</sequence>
<dbReference type="GeneID" id="55820749"/>
<evidence type="ECO:0000256" key="3">
    <source>
        <dbReference type="ARBA" id="ARBA00022598"/>
    </source>
</evidence>
<evidence type="ECO:0000259" key="11">
    <source>
        <dbReference type="Pfam" id="PF06973"/>
    </source>
</evidence>
<dbReference type="Pfam" id="PF06973">
    <property type="entry name" value="DUF1297"/>
    <property type="match status" value="1"/>
</dbReference>
<evidence type="ECO:0000256" key="2">
    <source>
        <dbReference type="ARBA" id="ARBA00001946"/>
    </source>
</evidence>
<keyword evidence="5" id="KW-0547">Nucleotide-binding</keyword>
<proteinExistence type="predicted"/>
<reference evidence="12 13" key="1">
    <citation type="submission" date="2020-06" db="EMBL/GenBank/DDBJ databases">
        <title>Methanolobus halotolerans sp. nov., isolated from a saline lake Tus in Siberia.</title>
        <authorList>
            <person name="Shen Y."/>
            <person name="Chen S.-C."/>
            <person name="Lai M.-C."/>
            <person name="Huang H.-H."/>
            <person name="Chiu H.-H."/>
            <person name="Tang S.-L."/>
            <person name="Rogozin D.Y."/>
            <person name="Degermendzhy A.G."/>
        </authorList>
    </citation>
    <scope>NUCLEOTIDE SEQUENCE [LARGE SCALE GENOMIC DNA]</scope>
    <source>
        <strain evidence="12 13">DSM 21339</strain>
    </source>
</reference>
<evidence type="ECO:0000313" key="13">
    <source>
        <dbReference type="Proteomes" id="UP000509594"/>
    </source>
</evidence>
<dbReference type="GO" id="GO:0006188">
    <property type="term" value="P:IMP biosynthetic process"/>
    <property type="evidence" value="ECO:0007669"/>
    <property type="project" value="InterPro"/>
</dbReference>
<dbReference type="EMBL" id="CP058215">
    <property type="protein sequence ID" value="QLC49429.1"/>
    <property type="molecule type" value="Genomic_DNA"/>
</dbReference>
<dbReference type="RefSeq" id="WP_176964492.1">
    <property type="nucleotide sequence ID" value="NZ_CP058215.1"/>
</dbReference>
<dbReference type="AlphaFoldDB" id="A0A7D5IB01"/>
<dbReference type="OrthoDB" id="84677at2157"/>
<dbReference type="SUPFAM" id="SSF56059">
    <property type="entry name" value="Glutathione synthetase ATP-binding domain-like"/>
    <property type="match status" value="1"/>
</dbReference>
<dbReference type="SUPFAM" id="SSF52440">
    <property type="entry name" value="PreATP-grasp domain"/>
    <property type="match status" value="1"/>
</dbReference>
<dbReference type="GO" id="GO:0000287">
    <property type="term" value="F:magnesium ion binding"/>
    <property type="evidence" value="ECO:0007669"/>
    <property type="project" value="InterPro"/>
</dbReference>
<evidence type="ECO:0000256" key="6">
    <source>
        <dbReference type="ARBA" id="ARBA00022755"/>
    </source>
</evidence>
<organism evidence="12 13">
    <name type="scientific">Methanolobus zinderi</name>
    <dbReference type="NCBI Taxonomy" id="536044"/>
    <lineage>
        <taxon>Archaea</taxon>
        <taxon>Methanobacteriati</taxon>
        <taxon>Methanobacteriota</taxon>
        <taxon>Stenosarchaea group</taxon>
        <taxon>Methanomicrobia</taxon>
        <taxon>Methanosarcinales</taxon>
        <taxon>Methanosarcinaceae</taxon>
        <taxon>Methanolobus</taxon>
    </lineage>
</organism>
<feature type="domain" description="IMP biosynthesis enzyme PurP N-terminal" evidence="10">
    <location>
        <begin position="21"/>
        <end position="158"/>
    </location>
</feature>
<dbReference type="Gene3D" id="3.30.470.20">
    <property type="entry name" value="ATP-grasp fold, B domain"/>
    <property type="match status" value="1"/>
</dbReference>
<dbReference type="PANTHER" id="PTHR38147">
    <property type="entry name" value="5-FORMAMINOIMIDAZOLE-4-CARBOXAMIDE-1-(BETA)-D-RIBOFURANOSYL 5'-MONOPHOSPHATE SYNTHETASE-RELATED"/>
    <property type="match status" value="1"/>
</dbReference>
<dbReference type="Pfam" id="PF06849">
    <property type="entry name" value="DUF1246"/>
    <property type="match status" value="1"/>
</dbReference>
<dbReference type="InterPro" id="IPR016185">
    <property type="entry name" value="PreATP-grasp_dom_sf"/>
</dbReference>
<evidence type="ECO:0000256" key="4">
    <source>
        <dbReference type="ARBA" id="ARBA00022723"/>
    </source>
</evidence>
<evidence type="ECO:0000256" key="9">
    <source>
        <dbReference type="ARBA" id="ARBA00023211"/>
    </source>
</evidence>
<dbReference type="PIRSF" id="PIRSF004602">
    <property type="entry name" value="ATPgrasp_PurP"/>
    <property type="match status" value="1"/>
</dbReference>
<dbReference type="Gene3D" id="3.30.1490.20">
    <property type="entry name" value="ATP-grasp fold, A domain"/>
    <property type="match status" value="1"/>
</dbReference>
<dbReference type="GO" id="GO:0016879">
    <property type="term" value="F:ligase activity, forming carbon-nitrogen bonds"/>
    <property type="evidence" value="ECO:0007669"/>
    <property type="project" value="InterPro"/>
</dbReference>
<evidence type="ECO:0000256" key="1">
    <source>
        <dbReference type="ARBA" id="ARBA00001936"/>
    </source>
</evidence>
<comment type="cofactor">
    <cofactor evidence="2">
        <name>Mg(2+)</name>
        <dbReference type="ChEBI" id="CHEBI:18420"/>
    </cofactor>
</comment>
<protein>
    <submittedName>
        <fullName evidence="12">Formate--phosphoribosylaminoimidazolecarboxamide ligase family protein</fullName>
    </submittedName>
</protein>
<keyword evidence="7" id="KW-0067">ATP-binding</keyword>
<keyword evidence="3 12" id="KW-0436">Ligase</keyword>
<dbReference type="Gene3D" id="3.40.50.20">
    <property type="match status" value="1"/>
</dbReference>
<dbReference type="InterPro" id="IPR009720">
    <property type="entry name" value="IMP_biosynth_PurP_C"/>
</dbReference>
<keyword evidence="4" id="KW-0479">Metal-binding</keyword>
<evidence type="ECO:0000259" key="10">
    <source>
        <dbReference type="Pfam" id="PF06849"/>
    </source>
</evidence>
<gene>
    <name evidence="12" type="ORF">HWN40_03700</name>
</gene>
<keyword evidence="13" id="KW-1185">Reference proteome</keyword>
<dbReference type="InterPro" id="IPR023656">
    <property type="entry name" value="IMP_biosynth_PurP"/>
</dbReference>
<evidence type="ECO:0000256" key="7">
    <source>
        <dbReference type="ARBA" id="ARBA00022840"/>
    </source>
</evidence>
<dbReference type="Proteomes" id="UP000509594">
    <property type="component" value="Chromosome"/>
</dbReference>
<dbReference type="GO" id="GO:0005524">
    <property type="term" value="F:ATP binding"/>
    <property type="evidence" value="ECO:0007669"/>
    <property type="project" value="UniProtKB-KW"/>
</dbReference>
<dbReference type="InterPro" id="IPR013815">
    <property type="entry name" value="ATP_grasp_subdomain_1"/>
</dbReference>
<keyword evidence="8" id="KW-0460">Magnesium</keyword>
<keyword evidence="9" id="KW-0464">Manganese</keyword>
<keyword evidence="6" id="KW-0658">Purine biosynthesis</keyword>
<name>A0A7D5IB01_9EURY</name>
<evidence type="ECO:0000256" key="8">
    <source>
        <dbReference type="ARBA" id="ARBA00022842"/>
    </source>
</evidence>
<evidence type="ECO:0000313" key="12">
    <source>
        <dbReference type="EMBL" id="QLC49429.1"/>
    </source>
</evidence>
<evidence type="ECO:0000256" key="5">
    <source>
        <dbReference type="ARBA" id="ARBA00022741"/>
    </source>
</evidence>
<feature type="domain" description="IMP biosynthesis enzyme PurP C-terminal" evidence="11">
    <location>
        <begin position="191"/>
        <end position="385"/>
    </location>
</feature>
<accession>A0A7D5IB01</accession>
<dbReference type="KEGG" id="mzi:HWN40_03700"/>